<comment type="pathway">
    <text evidence="3">Sphingolipid metabolism.</text>
</comment>
<dbReference type="EC" id="2.4.1.80" evidence="5"/>
<accession>A0A1I8FIR2</accession>
<dbReference type="GO" id="GO:0016020">
    <property type="term" value="C:membrane"/>
    <property type="evidence" value="ECO:0007669"/>
    <property type="project" value="UniProtKB-SubCell"/>
</dbReference>
<dbReference type="PANTHER" id="PTHR12726:SF0">
    <property type="entry name" value="CERAMIDE GLUCOSYLTRANSFERASE"/>
    <property type="match status" value="1"/>
</dbReference>
<comment type="subcellular location">
    <subcellularLocation>
        <location evidence="1">Membrane</location>
        <topology evidence="1">Multi-pass membrane protein</topology>
    </subcellularLocation>
</comment>
<dbReference type="SUPFAM" id="SSF53448">
    <property type="entry name" value="Nucleotide-diphospho-sugar transferases"/>
    <property type="match status" value="1"/>
</dbReference>
<keyword evidence="7" id="KW-0808">Transferase</keyword>
<keyword evidence="6" id="KW-0328">Glycosyltransferase</keyword>
<comment type="similarity">
    <text evidence="4">Belongs to the glycosyltransferase 2 family.</text>
</comment>
<keyword evidence="8 12" id="KW-0812">Transmembrane</keyword>
<dbReference type="GO" id="GO:0006679">
    <property type="term" value="P:glucosylceramide biosynthetic process"/>
    <property type="evidence" value="ECO:0007669"/>
    <property type="project" value="TreeGrafter"/>
</dbReference>
<dbReference type="InterPro" id="IPR029044">
    <property type="entry name" value="Nucleotide-diphossugar_trans"/>
</dbReference>
<comment type="pathway">
    <text evidence="2">Lipid metabolism; sphingolipid metabolism.</text>
</comment>
<dbReference type="PANTHER" id="PTHR12726">
    <property type="entry name" value="CERAMIDE GLUCOSYLTRANSFERASE"/>
    <property type="match status" value="1"/>
</dbReference>
<evidence type="ECO:0000256" key="3">
    <source>
        <dbReference type="ARBA" id="ARBA00004991"/>
    </source>
</evidence>
<evidence type="ECO:0000256" key="1">
    <source>
        <dbReference type="ARBA" id="ARBA00004141"/>
    </source>
</evidence>
<evidence type="ECO:0000256" key="5">
    <source>
        <dbReference type="ARBA" id="ARBA00012699"/>
    </source>
</evidence>
<evidence type="ECO:0000256" key="12">
    <source>
        <dbReference type="SAM" id="Phobius"/>
    </source>
</evidence>
<keyword evidence="13" id="KW-1185">Reference proteome</keyword>
<dbReference type="Pfam" id="PF13506">
    <property type="entry name" value="Glyco_transf_21"/>
    <property type="match status" value="1"/>
</dbReference>
<protein>
    <recommendedName>
        <fullName evidence="5">ceramide glucosyltransferase</fullName>
        <ecNumber evidence="5">2.4.1.80</ecNumber>
    </recommendedName>
</protein>
<dbReference type="InterPro" id="IPR025993">
    <property type="entry name" value="Ceramide_glucosylTrfase"/>
</dbReference>
<feature type="region of interest" description="Disordered" evidence="11">
    <location>
        <begin position="422"/>
        <end position="495"/>
    </location>
</feature>
<evidence type="ECO:0000256" key="9">
    <source>
        <dbReference type="ARBA" id="ARBA00022989"/>
    </source>
</evidence>
<evidence type="ECO:0000256" key="7">
    <source>
        <dbReference type="ARBA" id="ARBA00022679"/>
    </source>
</evidence>
<keyword evidence="9 12" id="KW-1133">Transmembrane helix</keyword>
<keyword evidence="10 12" id="KW-0472">Membrane</keyword>
<evidence type="ECO:0000256" key="6">
    <source>
        <dbReference type="ARBA" id="ARBA00022676"/>
    </source>
</evidence>
<dbReference type="WBParaSite" id="maker-unitig_36624-snap-gene-0.2-mRNA-1">
    <property type="protein sequence ID" value="maker-unitig_36624-snap-gene-0.2-mRNA-1"/>
    <property type="gene ID" value="maker-unitig_36624-snap-gene-0.2"/>
</dbReference>
<evidence type="ECO:0000256" key="4">
    <source>
        <dbReference type="ARBA" id="ARBA00006739"/>
    </source>
</evidence>
<dbReference type="AlphaFoldDB" id="A0A1I8FIR2"/>
<dbReference type="Proteomes" id="UP000095280">
    <property type="component" value="Unplaced"/>
</dbReference>
<evidence type="ECO:0000313" key="14">
    <source>
        <dbReference type="WBParaSite" id="maker-unitig_36624-snap-gene-0.2-mRNA-1"/>
    </source>
</evidence>
<evidence type="ECO:0000256" key="11">
    <source>
        <dbReference type="SAM" id="MobiDB-lite"/>
    </source>
</evidence>
<evidence type="ECO:0000313" key="13">
    <source>
        <dbReference type="Proteomes" id="UP000095280"/>
    </source>
</evidence>
<feature type="compositionally biased region" description="Low complexity" evidence="11">
    <location>
        <begin position="123"/>
        <end position="135"/>
    </location>
</feature>
<dbReference type="Gene3D" id="3.90.550.10">
    <property type="entry name" value="Spore Coat Polysaccharide Biosynthesis Protein SpsA, Chain A"/>
    <property type="match status" value="1"/>
</dbReference>
<feature type="transmembrane region" description="Helical" evidence="12">
    <location>
        <begin position="204"/>
        <end position="229"/>
    </location>
</feature>
<evidence type="ECO:0000256" key="8">
    <source>
        <dbReference type="ARBA" id="ARBA00022692"/>
    </source>
</evidence>
<reference evidence="14" key="1">
    <citation type="submission" date="2016-11" db="UniProtKB">
        <authorList>
            <consortium name="WormBaseParasite"/>
        </authorList>
    </citation>
    <scope>IDENTIFICATION</scope>
</reference>
<evidence type="ECO:0000256" key="10">
    <source>
        <dbReference type="ARBA" id="ARBA00023136"/>
    </source>
</evidence>
<name>A0A1I8FIR2_9PLAT</name>
<evidence type="ECO:0000256" key="2">
    <source>
        <dbReference type="ARBA" id="ARBA00004760"/>
    </source>
</evidence>
<organism evidence="13 14">
    <name type="scientific">Macrostomum lignano</name>
    <dbReference type="NCBI Taxonomy" id="282301"/>
    <lineage>
        <taxon>Eukaryota</taxon>
        <taxon>Metazoa</taxon>
        <taxon>Spiralia</taxon>
        <taxon>Lophotrochozoa</taxon>
        <taxon>Platyhelminthes</taxon>
        <taxon>Rhabditophora</taxon>
        <taxon>Macrostomorpha</taxon>
        <taxon>Macrostomida</taxon>
        <taxon>Macrostomidae</taxon>
        <taxon>Macrostomum</taxon>
    </lineage>
</organism>
<dbReference type="UniPathway" id="UPA00222"/>
<feature type="region of interest" description="Disordered" evidence="11">
    <location>
        <begin position="116"/>
        <end position="147"/>
    </location>
</feature>
<sequence length="785" mass="83910">RELAQRIARIVAAVNPQETRPPLERLPGDAAADEAAGLAGLGRSLRPQLRRCSLSRTADADCNKRRRRLLEAHRRSAAWAAGGAVGGRRLGQLGVHARMSEAGGRAGTGRQLGWCGVHGGDSGDSSPSSAAARSAEPLKPTAHRRPQVSDAAGAAGCSFFISAVEVRDGFFNGADSGAGGGEAAAAAFAWPLKRWRRNELACDIALPAVLLLLLLGGLACLLLLLLALLDRFFLKMDDTARLDVLAIGRRPQRRVQAGSSCCARSEIGACAFARATRLRQPPPQSAAGQRWGAGAAQRGRRRCWRRTSVAAEAGRGAGRGQQLRGRRHAAAGELGIEAPGLVGQAIAEVRVARRRQSNVAEAAGSPAIARRVTAAEPACGTGRPPAPSSAADEVSNAGRNCRRLSRHTVIVAVGVASGQAGADRRPLARFPVTAGPPSRASKHGRMGSRGCTRRLASSWVGAPRKPEAGTSVSRVGQRVPGLQAAPQRPDGPSRLTYCPEIGRAAAASASPTLLPPRLHRTDWERLLLWRDVQFRGLGKPWRICRYHLHRPKSLADMSGSLPGYPKYELLLCVQDEQDPVIGLVNNLRERFPNVDCRLFIGGKDGIVNPMVHNMVPAYENAKYDLVWVSTSRIRASTPILMDLVARAVQDPTVAIVHHQLPFMRNDSVHGMAAIVEKVAFGCNLGKQYLSLSQLGTHIFTGMSYLVRKPYLDKVGGLAYYGRYLAEDFCLSRDLLISGYQLVLSAFPAETDGCYGVSTQLQRSNGSLVASEAQHDAGCDPGARSR</sequence>
<dbReference type="GO" id="GO:0008120">
    <property type="term" value="F:ceramide glucosyltransferase activity"/>
    <property type="evidence" value="ECO:0007669"/>
    <property type="project" value="UniProtKB-EC"/>
</dbReference>
<proteinExistence type="inferred from homology"/>